<dbReference type="Pfam" id="PF01755">
    <property type="entry name" value="Glyco_transf_25"/>
    <property type="match status" value="1"/>
</dbReference>
<dbReference type="InterPro" id="IPR029044">
    <property type="entry name" value="Nucleotide-diphossugar_trans"/>
</dbReference>
<comment type="pathway">
    <text evidence="1">Bacterial outer membrane biogenesis; lipooligosaccharide biosynthesis.</text>
</comment>
<dbReference type="RefSeq" id="WP_135278414.1">
    <property type="nucleotide sequence ID" value="NZ_PQVH01000012.1"/>
</dbReference>
<dbReference type="GO" id="GO:0009103">
    <property type="term" value="P:lipopolysaccharide biosynthetic process"/>
    <property type="evidence" value="ECO:0007669"/>
    <property type="project" value="UniProtKB-KW"/>
</dbReference>
<evidence type="ECO:0000259" key="4">
    <source>
        <dbReference type="Pfam" id="PF01755"/>
    </source>
</evidence>
<protein>
    <recommendedName>
        <fullName evidence="4">Glycosyl transferase family 25 domain-containing protein</fullName>
    </recommendedName>
</protein>
<gene>
    <name evidence="5" type="ORF">C3Y98_09830</name>
</gene>
<dbReference type="CDD" id="cd06532">
    <property type="entry name" value="Glyco_transf_25"/>
    <property type="match status" value="1"/>
</dbReference>
<evidence type="ECO:0000313" key="6">
    <source>
        <dbReference type="Proteomes" id="UP000297706"/>
    </source>
</evidence>
<dbReference type="EMBL" id="PQVH01000012">
    <property type="protein sequence ID" value="TFW70609.1"/>
    <property type="molecule type" value="Genomic_DNA"/>
</dbReference>
<dbReference type="InterPro" id="IPR002654">
    <property type="entry name" value="Glyco_trans_25"/>
</dbReference>
<dbReference type="OrthoDB" id="215285at2"/>
<evidence type="ECO:0000256" key="3">
    <source>
        <dbReference type="ARBA" id="ARBA00022985"/>
    </source>
</evidence>
<accession>A0A4Y9VQ24</accession>
<evidence type="ECO:0000256" key="1">
    <source>
        <dbReference type="ARBA" id="ARBA00005068"/>
    </source>
</evidence>
<comment type="pathway">
    <text evidence="2">Glycan metabolism; lacto-N-neotetraose biosynthesis.</text>
</comment>
<dbReference type="UniPathway" id="UPA00501"/>
<dbReference type="Proteomes" id="UP000297706">
    <property type="component" value="Unassembled WGS sequence"/>
</dbReference>
<dbReference type="SUPFAM" id="SSF53448">
    <property type="entry name" value="Nucleotide-diphospho-sugar transferases"/>
    <property type="match status" value="1"/>
</dbReference>
<proteinExistence type="predicted"/>
<dbReference type="UniPathway" id="UPA00820"/>
<comment type="caution">
    <text evidence="5">The sequence shown here is derived from an EMBL/GenBank/DDBJ whole genome shotgun (WGS) entry which is preliminary data.</text>
</comment>
<reference evidence="5 6" key="1">
    <citation type="submission" date="2018-02" db="EMBL/GenBank/DDBJ databases">
        <title>A novel lanthanide dependent methylotroph, Methylotenera sp. La3113.</title>
        <authorList>
            <person name="Lv H."/>
            <person name="Tani A."/>
        </authorList>
    </citation>
    <scope>NUCLEOTIDE SEQUENCE [LARGE SCALE GENOMIC DNA]</scope>
    <source>
        <strain evidence="5 6">La3113</strain>
    </source>
</reference>
<sequence>MNLPFFKYICCINLDSRPDRWEGMQDQFNKVNIVDAQRFSAVSFEKLQDNPPPASFKAKIMAALQRKNEAHNAEHQIKAMWGCLSSHVAVIKHAKAQNWPYVLILEDDCEFEPYTNTVMQHVMQQIGDLDWDMLYLGGNQKKYGLRQRKTKNLVAVTGITLTHAYMVRASIYDRIIDEAPQASMTIDDFYAKQLQNHVKTLLVEPPVAYQAPDEVSDISQMARRKKYNWKSMLRRSKRWLANVRYGAQTS</sequence>
<keyword evidence="6" id="KW-1185">Reference proteome</keyword>
<organism evidence="5 6">
    <name type="scientific">Methylotenera oryzisoli</name>
    <dbReference type="NCBI Taxonomy" id="2080758"/>
    <lineage>
        <taxon>Bacteria</taxon>
        <taxon>Pseudomonadati</taxon>
        <taxon>Pseudomonadota</taxon>
        <taxon>Betaproteobacteria</taxon>
        <taxon>Nitrosomonadales</taxon>
        <taxon>Methylophilaceae</taxon>
        <taxon>Methylotenera</taxon>
    </lineage>
</organism>
<keyword evidence="3" id="KW-0448">Lipopolysaccharide biosynthesis</keyword>
<dbReference type="AlphaFoldDB" id="A0A4Y9VQ24"/>
<evidence type="ECO:0000313" key="5">
    <source>
        <dbReference type="EMBL" id="TFW70609.1"/>
    </source>
</evidence>
<feature type="domain" description="Glycosyl transferase family 25" evidence="4">
    <location>
        <begin position="10"/>
        <end position="141"/>
    </location>
</feature>
<name>A0A4Y9VQ24_9PROT</name>
<evidence type="ECO:0000256" key="2">
    <source>
        <dbReference type="ARBA" id="ARBA00005222"/>
    </source>
</evidence>